<feature type="transmembrane region" description="Helical" evidence="14">
    <location>
        <begin position="262"/>
        <end position="287"/>
    </location>
</feature>
<evidence type="ECO:0000256" key="8">
    <source>
        <dbReference type="ARBA" id="ARBA00023053"/>
    </source>
</evidence>
<feature type="transmembrane region" description="Helical" evidence="14">
    <location>
        <begin position="118"/>
        <end position="143"/>
    </location>
</feature>
<dbReference type="Gene3D" id="1.20.1730.10">
    <property type="entry name" value="Sodium/glucose cotransporter"/>
    <property type="match status" value="1"/>
</dbReference>
<keyword evidence="3 14" id="KW-0813">Transport</keyword>
<comment type="function">
    <text evidence="14">Catalyzes the sodium-dependent uptake of extracellular L-proline.</text>
</comment>
<evidence type="ECO:0000256" key="1">
    <source>
        <dbReference type="ARBA" id="ARBA00004651"/>
    </source>
</evidence>
<feature type="transmembrane region" description="Helical" evidence="14">
    <location>
        <begin position="357"/>
        <end position="377"/>
    </location>
</feature>
<feature type="transmembrane region" description="Helical" evidence="14">
    <location>
        <begin position="383"/>
        <end position="408"/>
    </location>
</feature>
<feature type="transmembrane region" description="Helical" evidence="14">
    <location>
        <begin position="222"/>
        <end position="241"/>
    </location>
</feature>
<dbReference type="PROSITE" id="PS00457">
    <property type="entry name" value="NA_SOLUT_SYMP_2"/>
    <property type="match status" value="1"/>
</dbReference>
<reference evidence="16" key="2">
    <citation type="submission" date="2023-07" db="EMBL/GenBank/DDBJ databases">
        <title>Genome of Winogradskyella sp. E313.</title>
        <authorList>
            <person name="Zhou Y."/>
        </authorList>
    </citation>
    <scope>NUCLEOTIDE SEQUENCE [LARGE SCALE GENOMIC DNA]</scope>
    <source>
        <strain evidence="16">E313</strain>
    </source>
</reference>
<keyword evidence="16" id="KW-1185">Reference proteome</keyword>
<evidence type="ECO:0000256" key="13">
    <source>
        <dbReference type="RuleBase" id="RU362091"/>
    </source>
</evidence>
<dbReference type="PROSITE" id="PS50283">
    <property type="entry name" value="NA_SOLUT_SYMP_3"/>
    <property type="match status" value="1"/>
</dbReference>
<evidence type="ECO:0000256" key="5">
    <source>
        <dbReference type="ARBA" id="ARBA00022692"/>
    </source>
</evidence>
<dbReference type="CDD" id="cd11475">
    <property type="entry name" value="SLC5sbd_PutP"/>
    <property type="match status" value="1"/>
</dbReference>
<dbReference type="RefSeq" id="WP_227477595.1">
    <property type="nucleotide sequence ID" value="NZ_JAFMPT010000015.1"/>
</dbReference>
<dbReference type="EMBL" id="JAFMPT010000015">
    <property type="protein sequence ID" value="MCC1485103.1"/>
    <property type="molecule type" value="Genomic_DNA"/>
</dbReference>
<accession>A0ABS8EPF6</accession>
<sequence length="479" mass="51845">MIDLQYIIFIGYFLLVFLIGYLSMKWTKSEEDYWIAGSKLGWGIGGATMAATHTSAGTFIGTIGVIYSVGWSFGWVLITIPLAYWFMVAVLAPRFTAVKELTLPAFLQRRYQSKSARGVGGVIILIATVVYIQAQIVAGGLVANVVFGIEPLTGMIIFTIILLIYTLVGGMLAVVYTDFLQMIIMVVGTVVSVPLALIHFEGLSDLIQKVEFIKPLTFSWDGFPTVLLITLSLAFFLGSVATPEKVIRLYAMKNMKTIRRGILLAVVVVTGINLLVFILALAAMVLFPNLPTGDLAMPIIAKAVLPTFVGTIMLAAITSAMMSTVDSLLLVAGSALSEDIYQNMINKKASQKKRLQVARIGILIVGIVPLISIISGFAEGELIQFIVILFTAIMAAGFFTPVVGGVLWKRATKQGAIASMVGGVVTTGLWKAFGDPLVYPVLPGFIVSVLCYILFSLATKAPPESAWKPYFEKKNLKTK</sequence>
<keyword evidence="5 14" id="KW-0812">Transmembrane</keyword>
<evidence type="ECO:0000256" key="2">
    <source>
        <dbReference type="ARBA" id="ARBA00006434"/>
    </source>
</evidence>
<keyword evidence="10 14" id="KW-0472">Membrane</keyword>
<dbReference type="Proteomes" id="UP000778797">
    <property type="component" value="Unassembled WGS sequence"/>
</dbReference>
<comment type="similarity">
    <text evidence="2 13">Belongs to the sodium:solute symporter (SSF) (TC 2.A.21) family.</text>
</comment>
<feature type="transmembrane region" description="Helical" evidence="14">
    <location>
        <begin position="6"/>
        <end position="24"/>
    </location>
</feature>
<feature type="transmembrane region" description="Helical" evidence="14">
    <location>
        <begin position="44"/>
        <end position="67"/>
    </location>
</feature>
<dbReference type="InterPro" id="IPR038377">
    <property type="entry name" value="Na/Glc_symporter_sf"/>
</dbReference>
<feature type="transmembrane region" description="Helical" evidence="14">
    <location>
        <begin position="155"/>
        <end position="176"/>
    </location>
</feature>
<protein>
    <recommendedName>
        <fullName evidence="14">Sodium/proline symporter</fullName>
    </recommendedName>
    <alternativeName>
        <fullName evidence="14">Proline permease</fullName>
    </alternativeName>
</protein>
<keyword evidence="6 14" id="KW-0769">Symport</keyword>
<evidence type="ECO:0000256" key="3">
    <source>
        <dbReference type="ARBA" id="ARBA00022448"/>
    </source>
</evidence>
<evidence type="ECO:0000313" key="16">
    <source>
        <dbReference type="Proteomes" id="UP000778797"/>
    </source>
</evidence>
<dbReference type="InterPro" id="IPR001734">
    <property type="entry name" value="Na/solute_symporter"/>
</dbReference>
<organism evidence="15 16">
    <name type="scientific">Winogradskyella immobilis</name>
    <dbReference type="NCBI Taxonomy" id="2816852"/>
    <lineage>
        <taxon>Bacteria</taxon>
        <taxon>Pseudomonadati</taxon>
        <taxon>Bacteroidota</taxon>
        <taxon>Flavobacteriia</taxon>
        <taxon>Flavobacteriales</taxon>
        <taxon>Flavobacteriaceae</taxon>
        <taxon>Winogradskyella</taxon>
    </lineage>
</organism>
<feature type="transmembrane region" description="Helical" evidence="14">
    <location>
        <begin position="73"/>
        <end position="97"/>
    </location>
</feature>
<keyword evidence="9 14" id="KW-0406">Ion transport</keyword>
<keyword evidence="7 14" id="KW-1133">Transmembrane helix</keyword>
<keyword evidence="14" id="KW-0029">Amino-acid transport</keyword>
<dbReference type="Pfam" id="PF00474">
    <property type="entry name" value="SSF"/>
    <property type="match status" value="1"/>
</dbReference>
<comment type="caution">
    <text evidence="15">The sequence shown here is derived from an EMBL/GenBank/DDBJ whole genome shotgun (WGS) entry which is preliminary data.</text>
</comment>
<evidence type="ECO:0000256" key="10">
    <source>
        <dbReference type="ARBA" id="ARBA00023136"/>
    </source>
</evidence>
<gene>
    <name evidence="15" type="ORF">J1C55_10920</name>
</gene>
<evidence type="ECO:0000256" key="4">
    <source>
        <dbReference type="ARBA" id="ARBA00022475"/>
    </source>
</evidence>
<dbReference type="PANTHER" id="PTHR48086:SF3">
    <property type="entry name" value="SODIUM_PROLINE SYMPORTER"/>
    <property type="match status" value="1"/>
</dbReference>
<evidence type="ECO:0000256" key="9">
    <source>
        <dbReference type="ARBA" id="ARBA00023065"/>
    </source>
</evidence>
<name>A0ABS8EPF6_9FLAO</name>
<dbReference type="InterPro" id="IPR011851">
    <property type="entry name" value="Na/Pro_symporter"/>
</dbReference>
<evidence type="ECO:0000256" key="6">
    <source>
        <dbReference type="ARBA" id="ARBA00022847"/>
    </source>
</evidence>
<feature type="transmembrane region" description="Helical" evidence="14">
    <location>
        <begin position="439"/>
        <end position="458"/>
    </location>
</feature>
<evidence type="ECO:0000256" key="14">
    <source>
        <dbReference type="RuleBase" id="RU366012"/>
    </source>
</evidence>
<feature type="transmembrane region" description="Helical" evidence="14">
    <location>
        <begin position="415"/>
        <end position="433"/>
    </location>
</feature>
<evidence type="ECO:0000256" key="7">
    <source>
        <dbReference type="ARBA" id="ARBA00022989"/>
    </source>
</evidence>
<reference evidence="16" key="1">
    <citation type="submission" date="2021-03" db="EMBL/GenBank/DDBJ databases">
        <title>Genome of Cognatishimia sp. F0-27.</title>
        <authorList>
            <person name="Ping X."/>
        </authorList>
    </citation>
    <scope>NUCLEOTIDE SEQUENCE [LARGE SCALE GENOMIC DNA]</scope>
    <source>
        <strain evidence="16">E313</strain>
    </source>
</reference>
<feature type="transmembrane region" description="Helical" evidence="14">
    <location>
        <begin position="183"/>
        <end position="202"/>
    </location>
</feature>
<dbReference type="InterPro" id="IPR050277">
    <property type="entry name" value="Sodium:Solute_Symporter"/>
</dbReference>
<dbReference type="NCBIfam" id="TIGR00813">
    <property type="entry name" value="sss"/>
    <property type="match status" value="1"/>
</dbReference>
<dbReference type="InterPro" id="IPR018212">
    <property type="entry name" value="Na/solute_symporter_CS"/>
</dbReference>
<dbReference type="PANTHER" id="PTHR48086">
    <property type="entry name" value="SODIUM/PROLINE SYMPORTER-RELATED"/>
    <property type="match status" value="1"/>
</dbReference>
<keyword evidence="11 14" id="KW-0739">Sodium transport</keyword>
<evidence type="ECO:0000313" key="15">
    <source>
        <dbReference type="EMBL" id="MCC1485103.1"/>
    </source>
</evidence>
<proteinExistence type="inferred from homology"/>
<comment type="catalytic activity">
    <reaction evidence="12">
        <text>L-proline(in) + Na(+)(in) = L-proline(out) + Na(+)(out)</text>
        <dbReference type="Rhea" id="RHEA:28967"/>
        <dbReference type="ChEBI" id="CHEBI:29101"/>
        <dbReference type="ChEBI" id="CHEBI:60039"/>
    </reaction>
</comment>
<evidence type="ECO:0000256" key="12">
    <source>
        <dbReference type="ARBA" id="ARBA00033708"/>
    </source>
</evidence>
<evidence type="ECO:0000256" key="11">
    <source>
        <dbReference type="ARBA" id="ARBA00023201"/>
    </source>
</evidence>
<comment type="subcellular location">
    <subcellularLocation>
        <location evidence="1 14">Cell membrane</location>
        <topology evidence="1 14">Multi-pass membrane protein</topology>
    </subcellularLocation>
</comment>
<keyword evidence="8 14" id="KW-0915">Sodium</keyword>
<keyword evidence="4 14" id="KW-1003">Cell membrane</keyword>